<name>A0A1G9YQ00_9SPHI</name>
<proteinExistence type="predicted"/>
<evidence type="ECO:0000256" key="1">
    <source>
        <dbReference type="SAM" id="MobiDB-lite"/>
    </source>
</evidence>
<dbReference type="AlphaFoldDB" id="A0A1G9YQ00"/>
<evidence type="ECO:0000313" key="2">
    <source>
        <dbReference type="EMBL" id="SDN11077.1"/>
    </source>
</evidence>
<gene>
    <name evidence="2" type="ORF">SAMN05421813_14219</name>
</gene>
<protein>
    <submittedName>
        <fullName evidence="2">Uncharacterized protein</fullName>
    </submittedName>
</protein>
<dbReference type="EMBL" id="FNHH01000042">
    <property type="protein sequence ID" value="SDN11077.1"/>
    <property type="molecule type" value="Genomic_DNA"/>
</dbReference>
<organism evidence="2 3">
    <name type="scientific">Daejeonella rubra</name>
    <dbReference type="NCBI Taxonomy" id="990371"/>
    <lineage>
        <taxon>Bacteria</taxon>
        <taxon>Pseudomonadati</taxon>
        <taxon>Bacteroidota</taxon>
        <taxon>Sphingobacteriia</taxon>
        <taxon>Sphingobacteriales</taxon>
        <taxon>Sphingobacteriaceae</taxon>
        <taxon>Daejeonella</taxon>
    </lineage>
</organism>
<sequence length="34" mass="3266">MLSTAGGGSVGLSAGGGGFDYSIFSPNLLGSEKM</sequence>
<feature type="region of interest" description="Disordered" evidence="1">
    <location>
        <begin position="1"/>
        <end position="34"/>
    </location>
</feature>
<evidence type="ECO:0000313" key="3">
    <source>
        <dbReference type="Proteomes" id="UP000199226"/>
    </source>
</evidence>
<dbReference type="Proteomes" id="UP000199226">
    <property type="component" value="Unassembled WGS sequence"/>
</dbReference>
<accession>A0A1G9YQ00</accession>
<keyword evidence="3" id="KW-1185">Reference proteome</keyword>
<feature type="compositionally biased region" description="Gly residues" evidence="1">
    <location>
        <begin position="1"/>
        <end position="19"/>
    </location>
</feature>
<reference evidence="3" key="1">
    <citation type="submission" date="2016-10" db="EMBL/GenBank/DDBJ databases">
        <authorList>
            <person name="Varghese N."/>
            <person name="Submissions S."/>
        </authorList>
    </citation>
    <scope>NUCLEOTIDE SEQUENCE [LARGE SCALE GENOMIC DNA]</scope>
    <source>
        <strain evidence="3">DSM 24536</strain>
    </source>
</reference>